<reference evidence="11" key="1">
    <citation type="submission" date="2016-07" db="EMBL/GenBank/DDBJ databases">
        <title>Whole genome sequence analysis of infectious canine hepatitis virus from Italy.</title>
        <authorList>
            <person name="Mangone I."/>
            <person name="Marcacci M."/>
            <person name="Leone A."/>
            <person name="Teodori L."/>
            <person name="Orsini M."/>
            <person name="Di Sabatino D."/>
            <person name="Lorusso A."/>
        </authorList>
    </citation>
    <scope>NUCLEOTIDE SEQUENCE [LARGE SCALE GENOMIC DNA]</scope>
</reference>
<name>A0A1J0MUL1_9ADEN</name>
<sequence>MMPFSGLFSKSRSSSTRLEGWSLRNILPDSYFKCRNPSASSPSLSLNTLLAGMYASAASCFICTRGCTSGAAPPCNRAKPSLSASSLTTEAGRGFICRKTGCICNGANESAIDSLFVLQNALDCARLTGQTPYTVEVFRPIRNIFNRVREYTRASTTSVGLAWMSKYIYQYHRLMLMNLSPREPATEGWPLFLYPPPHLLVGYQYLVRTCNDYVFDTRSYSRLKYTEIHLPLQQKLNWTVMANCSYTINTGAYHRFIDFENFEETLAQVQQAVLAERVVADLALIRPMRGYGTTNMAGDRQVPVEGLLQDHYKNLSQCQNHAWGLADRMRIQNAGNKDIVILTTIRKLKTAFFNFLVSPRNPHTILSLPCDCLWLDAFMQKFTDPSLSQFQTIQSLPSQSVTKSIISALSLPGPAPCTPLSGGAFELRPRENGRAVTEEMRRRRGEMIERFIDRLPMRRRRRRAPPPPPMSEELSEPEVEAFPPASPPRRSFEEEVRDTIVEAIRLLQEELTVSARNEQFFNFAINFYEVIQRLEMLGNINELTIRRWVMYFFVAEHVATTLNYLHHNLRLYPPCSRWVDLELAQVVMRARDHEGQVVYSRVWNEMGENAFSQLMARVSGDLAATVERAGLGELEEEEMEQFMADIAYHENSGDVSEILRQVAINDTEVDSMELSFRFKVTGPVVFSQNRQIQSINRRVVALASQLRMQHRPLPAQHEQVQLPP</sequence>
<keyword evidence="5 7" id="KW-0190">Covalent protein-DNA linkage</keyword>
<accession>A0A1J0MUL1</accession>
<comment type="subcellular location">
    <subcellularLocation>
        <location evidence="7">Host nucleus matrix</location>
    </subcellularLocation>
</comment>
<feature type="region of interest" description="Disordered" evidence="8">
    <location>
        <begin position="458"/>
        <end position="493"/>
    </location>
</feature>
<evidence type="ECO:0000313" key="10">
    <source>
        <dbReference type="EMBL" id="AXE71652.1"/>
    </source>
</evidence>
<evidence type="ECO:0000313" key="11">
    <source>
        <dbReference type="Proteomes" id="UP000319867"/>
    </source>
</evidence>
<keyword evidence="1 7" id="KW-0597">Phosphoprotein</keyword>
<feature type="modified residue" description="O-(5'-phospho-DNA)-serine" evidence="7">
    <location>
        <position position="652"/>
    </location>
</feature>
<reference evidence="9" key="2">
    <citation type="submission" date="2016-07" db="EMBL/GenBank/DDBJ databases">
        <title>Whole genome sequence analysis of infectious canine hepatitis virus from Italy.</title>
        <authorList>
            <person name="Mangone I."/>
            <person name="Marcacci M."/>
            <person name="Leone A."/>
            <person name="Teodori L."/>
            <person name="Orsini M."/>
            <person name="Di Sabatino D."/>
        </authorList>
    </citation>
    <scope>NUCLEOTIDE SEQUENCE</scope>
    <source>
        <strain evidence="9">CAdV-1 ITL2015</strain>
    </source>
</reference>
<evidence type="ECO:0000256" key="7">
    <source>
        <dbReference type="HAMAP-Rule" id="MF_04061"/>
    </source>
</evidence>
<keyword evidence="3 7" id="KW-0235">DNA replication</keyword>
<dbReference type="Proteomes" id="UP000319867">
    <property type="component" value="Segment"/>
</dbReference>
<comment type="subunit">
    <text evidence="7">Heterodimer with the polymerase; this heterodimer binds to bp 9 to 18 of the genome. Interacts with host POU2F1; POU2F1 binds to the auxiliary sequences in the inverted terminal repeats and tethers the pTP-POL heterodimer to the origin DNA thereby participating in the assembly of the pre-initiation complex (POL-TP-DBP-NFIA-POU2F1).</text>
</comment>
<dbReference type="Proteomes" id="UP000317647">
    <property type="component" value="Segment"/>
</dbReference>
<feature type="site" description="Cleavage; by adenovirus protease" evidence="7">
    <location>
        <begin position="423"/>
        <end position="424"/>
    </location>
</feature>
<organism evidence="9 11">
    <name type="scientific">Canine mastadenovirus A</name>
    <dbReference type="NCBI Taxonomy" id="10537"/>
    <lineage>
        <taxon>Viruses</taxon>
        <taxon>Varidnaviria</taxon>
        <taxon>Bamfordvirae</taxon>
        <taxon>Preplasmiviricota</taxon>
        <taxon>Polisuviricotina</taxon>
        <taxon>Pharingeaviricetes</taxon>
        <taxon>Rowavirales</taxon>
        <taxon>Adenoviridae</taxon>
        <taxon>Mastadenovirus</taxon>
        <taxon>Mastadenovirus canidae</taxon>
    </lineage>
</organism>
<feature type="site" description="Cleavage; by adenovirus protease" evidence="7">
    <location>
        <begin position="291"/>
        <end position="292"/>
    </location>
</feature>
<dbReference type="GO" id="GO:0039687">
    <property type="term" value="P:viral DNA strand displacement replication"/>
    <property type="evidence" value="ECO:0007669"/>
    <property type="project" value="UniProtKB-UniRule"/>
</dbReference>
<dbReference type="GO" id="GO:0044204">
    <property type="term" value="C:host cell nuclear matrix"/>
    <property type="evidence" value="ECO:0007669"/>
    <property type="project" value="UniProtKB-SubCell"/>
</dbReference>
<comment type="PTM">
    <text evidence="7">Preterminal protein is used to replicate viral genome, upon genomic encapsidation it is processed first into iTP and finally into TP by adenovirus protease.</text>
</comment>
<evidence type="ECO:0000256" key="5">
    <source>
        <dbReference type="ARBA" id="ARBA00023124"/>
    </source>
</evidence>
<feature type="short sequence motif" description="Nuclear localization signal" evidence="7">
    <location>
        <begin position="454"/>
        <end position="463"/>
    </location>
</feature>
<feature type="chain" id="PRO_5042299090" description="Terminal protein" evidence="7">
    <location>
        <begin position="424"/>
        <end position="724"/>
    </location>
</feature>
<evidence type="ECO:0000256" key="2">
    <source>
        <dbReference type="ARBA" id="ARBA00022562"/>
    </source>
</evidence>
<comment type="similarity">
    <text evidence="7">Belongs to the adenoviridae terminal protein family.</text>
</comment>
<feature type="chain" id="PRO_5042299092" description="Preterminal protein" evidence="7">
    <location>
        <begin position="1"/>
        <end position="724"/>
    </location>
</feature>
<dbReference type="GO" id="GO:0003690">
    <property type="term" value="F:double-stranded DNA binding"/>
    <property type="evidence" value="ECO:0007669"/>
    <property type="project" value="UniProtKB-UniRule"/>
</dbReference>
<evidence type="ECO:0000256" key="4">
    <source>
        <dbReference type="ARBA" id="ARBA00023109"/>
    </source>
</evidence>
<feature type="chain" id="PRO_5042299091" description="Intermediate terminal protein" evidence="7">
    <location>
        <begin position="292"/>
        <end position="724"/>
    </location>
</feature>
<feature type="site" description="Priming of strand displacement replication by covalently linking the first nucleotide of the new DNA chain" evidence="7">
    <location>
        <position position="652"/>
    </location>
</feature>
<gene>
    <name evidence="7" type="primary">PTP</name>
</gene>
<keyword evidence="6 7" id="KW-0238">DNA-binding</keyword>
<comment type="function">
    <text evidence="7">Protein covalently bound to the viral DNA that acts as a primer for viral genomic replication by DNA strand displacement. Assembles on the viral origin of replication in an initiation complex with viral polymerase, DBP, host NFIA and host POU2F1/OCT1. During initiation, the polymerase covalently couples the first dCTP with Ser-580 of pTP. The terminal protein stimulates the template activity over 20 fold compared to protein-free templates. Neo-synthesized viral genomes are linked to two preterminal proteins, one for each 5' end. These new genomes are encapsidated in the nucleus, and during capsid maturation by viral protease, preterminal protein is first cleaved into intermediary (iTP), then into mature TP. May play a role in host nuclear matrix localization of genomic DNA.</text>
</comment>
<dbReference type="Pfam" id="PF02459">
    <property type="entry name" value="Adeno_terminal"/>
    <property type="match status" value="1"/>
</dbReference>
<evidence type="ECO:0000256" key="8">
    <source>
        <dbReference type="SAM" id="MobiDB-lite"/>
    </source>
</evidence>
<dbReference type="GO" id="GO:0003697">
    <property type="term" value="F:single-stranded DNA binding"/>
    <property type="evidence" value="ECO:0007669"/>
    <property type="project" value="UniProtKB-UniRule"/>
</dbReference>
<protein>
    <recommendedName>
        <fullName evidence="7">Preterminal protein</fullName>
        <shortName evidence="7">pTP</shortName>
    </recommendedName>
    <alternativeName>
        <fullName evidence="7">Bellett protein</fullName>
    </alternativeName>
    <alternativeName>
        <fullName evidence="7">Precursor terminal protein</fullName>
    </alternativeName>
    <component>
        <recommendedName>
            <fullName evidence="7">Intermediate terminal protein</fullName>
            <shortName evidence="7">iTP</shortName>
        </recommendedName>
    </component>
    <component>
        <recommendedName>
            <fullName evidence="7">Terminal protein</fullName>
            <shortName evidence="7">TP</shortName>
        </recommendedName>
    </component>
</protein>
<evidence type="ECO:0000256" key="1">
    <source>
        <dbReference type="ARBA" id="ARBA00022553"/>
    </source>
</evidence>
<dbReference type="GO" id="GO:0006260">
    <property type="term" value="P:DNA replication"/>
    <property type="evidence" value="ECO:0007669"/>
    <property type="project" value="UniProtKB-KW"/>
</dbReference>
<evidence type="ECO:0000256" key="6">
    <source>
        <dbReference type="ARBA" id="ARBA00023125"/>
    </source>
</evidence>
<proteinExistence type="inferred from homology"/>
<dbReference type="HAMAP" id="MF_04061">
    <property type="entry name" value="ADV_TERM"/>
    <property type="match status" value="1"/>
</dbReference>
<evidence type="ECO:0000256" key="3">
    <source>
        <dbReference type="ARBA" id="ARBA00022705"/>
    </source>
</evidence>
<keyword evidence="4 7" id="KW-1194">Viral DNA replication</keyword>
<evidence type="ECO:0000313" key="9">
    <source>
        <dbReference type="EMBL" id="APD29208.1"/>
    </source>
</evidence>
<dbReference type="EMBL" id="MH048659">
    <property type="protein sequence ID" value="AXE71652.1"/>
    <property type="molecule type" value="Genomic_DNA"/>
</dbReference>
<reference evidence="10" key="3">
    <citation type="journal article" date="2018" name="Vet. Microbiol.">
        <title>Sequential circulation of canine adenoviruses 1 and 2 in captive wild carnivores, France.</title>
        <authorList>
            <person name="Dowgier G."/>
            <person name="Lahoreau J."/>
            <person name="Lanave G."/>
            <person name="Losurdo M."/>
            <person name="Varello K."/>
            <person name="Lucente M.S."/>
            <person name="Ventriglia G."/>
            <person name="Bozzetta E."/>
            <person name="Martella V."/>
            <person name="Buonavoglia C."/>
            <person name="Decaro N."/>
        </authorList>
    </citation>
    <scope>NUCLEOTIDE SEQUENCE [LARGE SCALE GENOMIC DNA]</scope>
    <source>
        <strain evidence="10">Wolf/835/2015/FRA</strain>
    </source>
</reference>
<dbReference type="InterPro" id="IPR003391">
    <property type="entry name" value="Adeno_preterminal"/>
</dbReference>
<dbReference type="EMBL" id="KX545420">
    <property type="protein sequence ID" value="APD29208.1"/>
    <property type="molecule type" value="Genomic_DNA"/>
</dbReference>
<keyword evidence="2 7" id="KW-1048">Host nucleus</keyword>